<organism evidence="2 3">
    <name type="scientific">Plutella xylostella</name>
    <name type="common">Diamondback moth</name>
    <name type="synonym">Plutella maculipennis</name>
    <dbReference type="NCBI Taxonomy" id="51655"/>
    <lineage>
        <taxon>Eukaryota</taxon>
        <taxon>Metazoa</taxon>
        <taxon>Ecdysozoa</taxon>
        <taxon>Arthropoda</taxon>
        <taxon>Hexapoda</taxon>
        <taxon>Insecta</taxon>
        <taxon>Pterygota</taxon>
        <taxon>Neoptera</taxon>
        <taxon>Endopterygota</taxon>
        <taxon>Lepidoptera</taxon>
        <taxon>Glossata</taxon>
        <taxon>Ditrysia</taxon>
        <taxon>Yponomeutoidea</taxon>
        <taxon>Plutellidae</taxon>
        <taxon>Plutella</taxon>
    </lineage>
</organism>
<feature type="compositionally biased region" description="Basic residues" evidence="1">
    <location>
        <begin position="41"/>
        <end position="50"/>
    </location>
</feature>
<feature type="region of interest" description="Disordered" evidence="1">
    <location>
        <begin position="26"/>
        <end position="50"/>
    </location>
</feature>
<dbReference type="Proteomes" id="UP000823941">
    <property type="component" value="Chromosome 4"/>
</dbReference>
<name>A0ABQ7R3Q1_PLUXY</name>
<dbReference type="EMBL" id="JAHIBW010000004">
    <property type="protein sequence ID" value="KAG7311911.1"/>
    <property type="molecule type" value="Genomic_DNA"/>
</dbReference>
<evidence type="ECO:0000313" key="2">
    <source>
        <dbReference type="EMBL" id="KAG7311911.1"/>
    </source>
</evidence>
<accession>A0ABQ7R3Q1</accession>
<sequence length="50" mass="5482">MNVGLHGTAEFAVALCNEEGGEWRSQYITGKDKPPGADKSRRLHKLAARD</sequence>
<proteinExistence type="predicted"/>
<evidence type="ECO:0000313" key="3">
    <source>
        <dbReference type="Proteomes" id="UP000823941"/>
    </source>
</evidence>
<protein>
    <submittedName>
        <fullName evidence="2">Uncharacterized protein</fullName>
    </submittedName>
</protein>
<keyword evidence="3" id="KW-1185">Reference proteome</keyword>
<evidence type="ECO:0000256" key="1">
    <source>
        <dbReference type="SAM" id="MobiDB-lite"/>
    </source>
</evidence>
<comment type="caution">
    <text evidence="2">The sequence shown here is derived from an EMBL/GenBank/DDBJ whole genome shotgun (WGS) entry which is preliminary data.</text>
</comment>
<feature type="compositionally biased region" description="Basic and acidic residues" evidence="1">
    <location>
        <begin position="30"/>
        <end position="40"/>
    </location>
</feature>
<gene>
    <name evidence="2" type="ORF">JYU34_002996</name>
</gene>
<reference evidence="2 3" key="1">
    <citation type="submission" date="2021-06" db="EMBL/GenBank/DDBJ databases">
        <title>A haploid diamondback moth (Plutella xylostella L.) genome assembly resolves 31 chromosomes and identifies a diamide resistance mutation.</title>
        <authorList>
            <person name="Ward C.M."/>
            <person name="Perry K.D."/>
            <person name="Baker G."/>
            <person name="Powis K."/>
            <person name="Heckel D.G."/>
            <person name="Baxter S.W."/>
        </authorList>
    </citation>
    <scope>NUCLEOTIDE SEQUENCE [LARGE SCALE GENOMIC DNA]</scope>
    <source>
        <strain evidence="2 3">LV</strain>
        <tissue evidence="2">Single pupa</tissue>
    </source>
</reference>